<keyword evidence="1" id="KW-0479">Metal-binding</keyword>
<dbReference type="SUPFAM" id="SSF51197">
    <property type="entry name" value="Clavaminate synthase-like"/>
    <property type="match status" value="1"/>
</dbReference>
<dbReference type="EMBL" id="JBANAX010000467">
    <property type="protein sequence ID" value="KAL1207720.1"/>
    <property type="molecule type" value="Genomic_DNA"/>
</dbReference>
<evidence type="ECO:0000259" key="4">
    <source>
        <dbReference type="Pfam" id="PF14226"/>
    </source>
</evidence>
<dbReference type="Gene3D" id="2.60.120.330">
    <property type="entry name" value="B-lactam Antibiotic, Isopenicillin N Synthase, Chain"/>
    <property type="match status" value="1"/>
</dbReference>
<comment type="caution">
    <text evidence="5">The sequence shown here is derived from an EMBL/GenBank/DDBJ whole genome shotgun (WGS) entry which is preliminary data.</text>
</comment>
<keyword evidence="5" id="KW-0560">Oxidoreductase</keyword>
<gene>
    <name evidence="5" type="ORF">V5N11_002105</name>
</gene>
<evidence type="ECO:0000259" key="3">
    <source>
        <dbReference type="Pfam" id="PF03171"/>
    </source>
</evidence>
<feature type="domain" description="Isopenicillin N synthase-like Fe(2+) 2OG dioxygenase" evidence="3">
    <location>
        <begin position="153"/>
        <end position="223"/>
    </location>
</feature>
<evidence type="ECO:0000256" key="2">
    <source>
        <dbReference type="ARBA" id="ARBA00023004"/>
    </source>
</evidence>
<dbReference type="GO" id="GO:0046872">
    <property type="term" value="F:metal ion binding"/>
    <property type="evidence" value="ECO:0007669"/>
    <property type="project" value="UniProtKB-KW"/>
</dbReference>
<dbReference type="InterPro" id="IPR050231">
    <property type="entry name" value="Iron_ascorbate_oxido_reductase"/>
</dbReference>
<dbReference type="Pfam" id="PF14226">
    <property type="entry name" value="DIOX_N"/>
    <property type="match status" value="1"/>
</dbReference>
<name>A0ABD1B186_CARAN</name>
<feature type="domain" description="Non-haem dioxygenase N-terminal" evidence="4">
    <location>
        <begin position="8"/>
        <end position="69"/>
    </location>
</feature>
<sequence length="233" mass="26312">MVKSSGVIPTIDLNKDSDKFLKQKIRETSEKWGCFMVINHGVSFSLMAEMKKTVRDLHERPCDVKRRNTDVLLGSGYKPRSEMTPFYESFGLFDMASPQVVNNFCDQLEASTDQREIILKYAKATDGLARDLARRLAESYGVVETHFYRDWPSQLRMNKYHLNPETIVELGVGLHTDPGFLTILQGDEDVPGLEVMDMSSGSFLPINTLPNTLFVNLGDMATVSLKNNVLIKI</sequence>
<keyword evidence="5" id="KW-0223">Dioxygenase</keyword>
<dbReference type="AlphaFoldDB" id="A0ABD1B186"/>
<protein>
    <submittedName>
        <fullName evidence="5">2-oxoglutarate-dependent dioxygenase DAO</fullName>
    </submittedName>
</protein>
<dbReference type="InterPro" id="IPR027443">
    <property type="entry name" value="IPNS-like_sf"/>
</dbReference>
<evidence type="ECO:0000313" key="5">
    <source>
        <dbReference type="EMBL" id="KAL1207720.1"/>
    </source>
</evidence>
<dbReference type="InterPro" id="IPR026992">
    <property type="entry name" value="DIOX_N"/>
</dbReference>
<dbReference type="PANTHER" id="PTHR47990">
    <property type="entry name" value="2-OXOGLUTARATE (2OG) AND FE(II)-DEPENDENT OXYGENASE SUPERFAMILY PROTEIN-RELATED"/>
    <property type="match status" value="1"/>
</dbReference>
<keyword evidence="2" id="KW-0408">Iron</keyword>
<dbReference type="Pfam" id="PF03171">
    <property type="entry name" value="2OG-FeII_Oxy"/>
    <property type="match status" value="1"/>
</dbReference>
<evidence type="ECO:0000313" key="6">
    <source>
        <dbReference type="Proteomes" id="UP001558713"/>
    </source>
</evidence>
<dbReference type="InterPro" id="IPR044861">
    <property type="entry name" value="IPNS-like_FE2OG_OXY"/>
</dbReference>
<reference evidence="5 6" key="1">
    <citation type="submission" date="2024-04" db="EMBL/GenBank/DDBJ databases">
        <title>Genome assembly C_amara_ONT_v2.</title>
        <authorList>
            <person name="Yant L."/>
            <person name="Moore C."/>
            <person name="Slenker M."/>
        </authorList>
    </citation>
    <scope>NUCLEOTIDE SEQUENCE [LARGE SCALE GENOMIC DNA]</scope>
    <source>
        <tissue evidence="5">Leaf</tissue>
    </source>
</reference>
<dbReference type="GO" id="GO:0051213">
    <property type="term" value="F:dioxygenase activity"/>
    <property type="evidence" value="ECO:0007669"/>
    <property type="project" value="UniProtKB-KW"/>
</dbReference>
<proteinExistence type="predicted"/>
<organism evidence="5 6">
    <name type="scientific">Cardamine amara subsp. amara</name>
    <dbReference type="NCBI Taxonomy" id="228776"/>
    <lineage>
        <taxon>Eukaryota</taxon>
        <taxon>Viridiplantae</taxon>
        <taxon>Streptophyta</taxon>
        <taxon>Embryophyta</taxon>
        <taxon>Tracheophyta</taxon>
        <taxon>Spermatophyta</taxon>
        <taxon>Magnoliopsida</taxon>
        <taxon>eudicotyledons</taxon>
        <taxon>Gunneridae</taxon>
        <taxon>Pentapetalae</taxon>
        <taxon>rosids</taxon>
        <taxon>malvids</taxon>
        <taxon>Brassicales</taxon>
        <taxon>Brassicaceae</taxon>
        <taxon>Cardamineae</taxon>
        <taxon>Cardamine</taxon>
    </lineage>
</organism>
<keyword evidence="6" id="KW-1185">Reference proteome</keyword>
<evidence type="ECO:0000256" key="1">
    <source>
        <dbReference type="ARBA" id="ARBA00022723"/>
    </source>
</evidence>
<accession>A0ABD1B186</accession>
<dbReference type="Proteomes" id="UP001558713">
    <property type="component" value="Unassembled WGS sequence"/>
</dbReference>